<feature type="repeat" description="ANK" evidence="3">
    <location>
        <begin position="518"/>
        <end position="550"/>
    </location>
</feature>
<dbReference type="Proteomes" id="UP000241890">
    <property type="component" value="Unassembled WGS sequence"/>
</dbReference>
<dbReference type="InterPro" id="IPR002110">
    <property type="entry name" value="Ankyrin_rpt"/>
</dbReference>
<proteinExistence type="predicted"/>
<feature type="repeat" description="ANK" evidence="3">
    <location>
        <begin position="353"/>
        <end position="385"/>
    </location>
</feature>
<feature type="domain" description="TIR" evidence="5">
    <location>
        <begin position="210"/>
        <end position="336"/>
    </location>
</feature>
<dbReference type="GO" id="GO:0007165">
    <property type="term" value="P:signal transduction"/>
    <property type="evidence" value="ECO:0007669"/>
    <property type="project" value="InterPro"/>
</dbReference>
<dbReference type="Pfam" id="PF12796">
    <property type="entry name" value="Ank_2"/>
    <property type="match status" value="3"/>
</dbReference>
<dbReference type="PROSITE" id="PS50297">
    <property type="entry name" value="ANK_REP_REGION"/>
    <property type="match status" value="6"/>
</dbReference>
<feature type="repeat" description="ANK" evidence="3">
    <location>
        <begin position="85"/>
        <end position="117"/>
    </location>
</feature>
<dbReference type="InterPro" id="IPR000157">
    <property type="entry name" value="TIR_dom"/>
</dbReference>
<feature type="repeat" description="ANK" evidence="3">
    <location>
        <begin position="419"/>
        <end position="451"/>
    </location>
</feature>
<dbReference type="Gene3D" id="3.40.50.10140">
    <property type="entry name" value="Toll/interleukin-1 receptor homology (TIR) domain"/>
    <property type="match status" value="2"/>
</dbReference>
<keyword evidence="1" id="KW-0677">Repeat</keyword>
<dbReference type="PANTHER" id="PTHR24173:SF74">
    <property type="entry name" value="ANKYRIN REPEAT DOMAIN-CONTAINING PROTEIN 16"/>
    <property type="match status" value="1"/>
</dbReference>
<feature type="domain" description="TIR" evidence="5">
    <location>
        <begin position="578"/>
        <end position="684"/>
    </location>
</feature>
<evidence type="ECO:0000313" key="7">
    <source>
        <dbReference type="Proteomes" id="UP000241890"/>
    </source>
</evidence>
<dbReference type="InterPro" id="IPR036770">
    <property type="entry name" value="Ankyrin_rpt-contain_sf"/>
</dbReference>
<evidence type="ECO:0000259" key="5">
    <source>
        <dbReference type="Pfam" id="PF13676"/>
    </source>
</evidence>
<dbReference type="Pfam" id="PF00023">
    <property type="entry name" value="Ank"/>
    <property type="match status" value="2"/>
</dbReference>
<dbReference type="Gene3D" id="1.25.40.20">
    <property type="entry name" value="Ankyrin repeat-containing domain"/>
    <property type="match status" value="4"/>
</dbReference>
<dbReference type="Pfam" id="PF13676">
    <property type="entry name" value="TIR_2"/>
    <property type="match status" value="2"/>
</dbReference>
<dbReference type="OrthoDB" id="10249694at2759"/>
<feature type="repeat" description="ANK" evidence="3">
    <location>
        <begin position="386"/>
        <end position="418"/>
    </location>
</feature>
<evidence type="ECO:0000256" key="1">
    <source>
        <dbReference type="ARBA" id="ARBA00022737"/>
    </source>
</evidence>
<reference evidence="6 7" key="1">
    <citation type="submission" date="2017-12" db="EMBL/GenBank/DDBJ databases">
        <title>Sequencing, de novo assembly and annotation of complete genome of a new Thraustochytrid species, strain FCC1311.</title>
        <authorList>
            <person name="Sedici K."/>
            <person name="Godart F."/>
            <person name="Aiese Cigliano R."/>
            <person name="Sanseverino W."/>
            <person name="Barakat M."/>
            <person name="Ortet P."/>
            <person name="Marechal E."/>
            <person name="Cagnac O."/>
            <person name="Amato A."/>
        </authorList>
    </citation>
    <scope>NUCLEOTIDE SEQUENCE [LARGE SCALE GENOMIC DNA]</scope>
</reference>
<feature type="repeat" description="ANK" evidence="3">
    <location>
        <begin position="452"/>
        <end position="484"/>
    </location>
</feature>
<evidence type="ECO:0000313" key="6">
    <source>
        <dbReference type="EMBL" id="GBG31296.1"/>
    </source>
</evidence>
<keyword evidence="2 3" id="KW-0040">ANK repeat</keyword>
<evidence type="ECO:0000256" key="2">
    <source>
        <dbReference type="ARBA" id="ARBA00023043"/>
    </source>
</evidence>
<dbReference type="EMBL" id="BEYU01000095">
    <property type="protein sequence ID" value="GBG31296.1"/>
    <property type="molecule type" value="Genomic_DNA"/>
</dbReference>
<dbReference type="SUPFAM" id="SSF52200">
    <property type="entry name" value="Toll/Interleukin receptor TIR domain"/>
    <property type="match status" value="2"/>
</dbReference>
<feature type="region of interest" description="Disordered" evidence="4">
    <location>
        <begin position="154"/>
        <end position="176"/>
    </location>
</feature>
<organism evidence="6 7">
    <name type="scientific">Hondaea fermentalgiana</name>
    <dbReference type="NCBI Taxonomy" id="2315210"/>
    <lineage>
        <taxon>Eukaryota</taxon>
        <taxon>Sar</taxon>
        <taxon>Stramenopiles</taxon>
        <taxon>Bigyra</taxon>
        <taxon>Labyrinthulomycetes</taxon>
        <taxon>Thraustochytrida</taxon>
        <taxon>Thraustochytriidae</taxon>
        <taxon>Hondaea</taxon>
    </lineage>
</organism>
<keyword evidence="7" id="KW-1185">Reference proteome</keyword>
<feature type="repeat" description="ANK" evidence="3">
    <location>
        <begin position="52"/>
        <end position="84"/>
    </location>
</feature>
<sequence length="696" mass="77023">MMWNKLNRLTKVAGLGDGSSKVLKAISLRDFDELETLVQQTPAKLNDRVTKNKGTLLTEAIRTEDEELVRWLVKHGADLNLQTRQGATALMLACQQKQHSVVEHLVKHNAKINIQAADGKTALLVACCGGEPDTDQVVEGMPVEFPGYPMYPPMFSPESPPTPTWSSSERDASISTTISGCESRSISAAASSPPSEKQATAGEEEFFDAFLSHSWGEGETNHELVRSINEVLCNAGVKTWFDGERVTDNIRQEIARGIRQSQKAVIFITSEYMAKLDSDDSNFCKEEFQAAANMLKPKNMIPVVLESSLLDPGSWRGLLQLQLGSKLYVDFSTPEKRQKSMDYLIELDAQDMKGQTALMLLCQDGESKTARLLVQYGATLEIQDSKGWTALIHAIKNENDEVARMLLQQKGNVDIQTKAGCTALQCACDHGQPALVRQLIDDGANVDHQEASGVTSLMFACYRGEQGIARLLISNGANVNLRTNDARTALLLACEEKQHNIAELLVNHGAYLDAQDPEGRTALMIACGDRVSKVARLLIKCGADLEVQDRKGWTALIHAIKNGNLISGGANVNYQQLHLKTWFDGDRLSGNIRQEIAHGLENTEKVVVFITREYMEKLKSKGSDYCKEEFQAAEKVVGQENLIPVILESSMLDKSSWRGPLVLVLGDYLHVDFTTPEKREENMEYLVKRIQARVSN</sequence>
<feature type="repeat" description="ANK" evidence="3">
    <location>
        <begin position="485"/>
        <end position="517"/>
    </location>
</feature>
<gene>
    <name evidence="6" type="ORF">FCC1311_075192</name>
</gene>
<evidence type="ECO:0000256" key="3">
    <source>
        <dbReference type="PROSITE-ProRule" id="PRU00023"/>
    </source>
</evidence>
<dbReference type="InterPro" id="IPR035897">
    <property type="entry name" value="Toll_tir_struct_dom_sf"/>
</dbReference>
<accession>A0A2R5GK58</accession>
<dbReference type="SUPFAM" id="SSF48403">
    <property type="entry name" value="Ankyrin repeat"/>
    <property type="match status" value="1"/>
</dbReference>
<protein>
    <submittedName>
        <fullName evidence="6">Ankyrin repeat domain-containing protein 29</fullName>
    </submittedName>
</protein>
<name>A0A2R5GK58_9STRA</name>
<feature type="compositionally biased region" description="Pro residues" evidence="4">
    <location>
        <begin position="154"/>
        <end position="163"/>
    </location>
</feature>
<dbReference type="AlphaFoldDB" id="A0A2R5GK58"/>
<comment type="caution">
    <text evidence="6">The sequence shown here is derived from an EMBL/GenBank/DDBJ whole genome shotgun (WGS) entry which is preliminary data.</text>
</comment>
<dbReference type="PROSITE" id="PS50088">
    <property type="entry name" value="ANK_REPEAT"/>
    <property type="match status" value="8"/>
</dbReference>
<dbReference type="SMART" id="SM00248">
    <property type="entry name" value="ANK"/>
    <property type="match status" value="9"/>
</dbReference>
<dbReference type="InParanoid" id="A0A2R5GK58"/>
<dbReference type="PANTHER" id="PTHR24173">
    <property type="entry name" value="ANKYRIN REPEAT CONTAINING"/>
    <property type="match status" value="1"/>
</dbReference>
<evidence type="ECO:0000256" key="4">
    <source>
        <dbReference type="SAM" id="MobiDB-lite"/>
    </source>
</evidence>